<feature type="compositionally biased region" description="Basic and acidic residues" evidence="1">
    <location>
        <begin position="37"/>
        <end position="47"/>
    </location>
</feature>
<organism evidence="2 3">
    <name type="scientific">Methanosarcina acetivorans</name>
    <dbReference type="NCBI Taxonomy" id="2214"/>
    <lineage>
        <taxon>Archaea</taxon>
        <taxon>Methanobacteriati</taxon>
        <taxon>Methanobacteriota</taxon>
        <taxon>Stenosarchaea group</taxon>
        <taxon>Methanomicrobia</taxon>
        <taxon>Methanosarcinales</taxon>
        <taxon>Methanosarcinaceae</taxon>
        <taxon>Methanosarcina</taxon>
    </lineage>
</organism>
<proteinExistence type="predicted"/>
<protein>
    <submittedName>
        <fullName evidence="2">Uncharacterized protein</fullName>
    </submittedName>
</protein>
<dbReference type="Proteomes" id="UP000600774">
    <property type="component" value="Unassembled WGS sequence"/>
</dbReference>
<dbReference type="AlphaFoldDB" id="A0A832SIE2"/>
<evidence type="ECO:0000256" key="1">
    <source>
        <dbReference type="SAM" id="MobiDB-lite"/>
    </source>
</evidence>
<gene>
    <name evidence="2" type="ORF">HA338_08625</name>
</gene>
<dbReference type="EMBL" id="DUJU01000099">
    <property type="protein sequence ID" value="HIH94092.1"/>
    <property type="molecule type" value="Genomic_DNA"/>
</dbReference>
<name>A0A832SIE2_9EURY</name>
<dbReference type="RefSeq" id="WP_157860123.1">
    <property type="nucleotide sequence ID" value="NZ_DUJU01000099.1"/>
</dbReference>
<dbReference type="GeneID" id="43446021"/>
<reference evidence="2" key="1">
    <citation type="journal article" date="2020" name="bioRxiv">
        <title>A rank-normalized archaeal taxonomy based on genome phylogeny resolves widespread incomplete and uneven classifications.</title>
        <authorList>
            <person name="Rinke C."/>
            <person name="Chuvochina M."/>
            <person name="Mussig A.J."/>
            <person name="Chaumeil P.-A."/>
            <person name="Waite D.W."/>
            <person name="Whitman W.B."/>
            <person name="Parks D.H."/>
            <person name="Hugenholtz P."/>
        </authorList>
    </citation>
    <scope>NUCLEOTIDE SEQUENCE</scope>
    <source>
        <strain evidence="2">UBA8876</strain>
    </source>
</reference>
<accession>A0A832SIE2</accession>
<comment type="caution">
    <text evidence="2">The sequence shown here is derived from an EMBL/GenBank/DDBJ whole genome shotgun (WGS) entry which is preliminary data.</text>
</comment>
<evidence type="ECO:0000313" key="2">
    <source>
        <dbReference type="EMBL" id="HIH94092.1"/>
    </source>
</evidence>
<sequence length="62" mass="7217">MIFPFECLIFSGVREEVSQFLSPHRKEHEPAASQIKNDPKTNEAIKRNNTVEKYPVIRIVHP</sequence>
<feature type="region of interest" description="Disordered" evidence="1">
    <location>
        <begin position="22"/>
        <end position="47"/>
    </location>
</feature>
<evidence type="ECO:0000313" key="3">
    <source>
        <dbReference type="Proteomes" id="UP000600774"/>
    </source>
</evidence>